<protein>
    <submittedName>
        <fullName evidence="3">1,4-beta-xylanase</fullName>
    </submittedName>
</protein>
<keyword evidence="3" id="KW-0119">Carbohydrate metabolism</keyword>
<reference evidence="3 4" key="1">
    <citation type="submission" date="2016-07" db="EMBL/GenBank/DDBJ databases">
        <title>Genome of Pelobium manganitolerans.</title>
        <authorList>
            <person name="Wu S."/>
            <person name="Wang G."/>
        </authorList>
    </citation>
    <scope>NUCLEOTIDE SEQUENCE [LARGE SCALE GENOMIC DNA]</scope>
    <source>
        <strain evidence="3 4">YS-25</strain>
    </source>
</reference>
<keyword evidence="3" id="KW-0624">Polysaccharide degradation</keyword>
<dbReference type="InterPro" id="IPR049492">
    <property type="entry name" value="BD-FAE-like_dom"/>
</dbReference>
<feature type="domain" description="BD-FAE-like" evidence="2">
    <location>
        <begin position="56"/>
        <end position="244"/>
    </location>
</feature>
<accession>A0A419S8V9</accession>
<comment type="caution">
    <text evidence="3">The sequence shown here is derived from an EMBL/GenBank/DDBJ whole genome shotgun (WGS) entry which is preliminary data.</text>
</comment>
<evidence type="ECO:0000313" key="4">
    <source>
        <dbReference type="Proteomes" id="UP000283433"/>
    </source>
</evidence>
<keyword evidence="3" id="KW-0326">Glycosidase</keyword>
<dbReference type="SUPFAM" id="SSF53474">
    <property type="entry name" value="alpha/beta-Hydrolases"/>
    <property type="match status" value="1"/>
</dbReference>
<keyword evidence="4" id="KW-1185">Reference proteome</keyword>
<evidence type="ECO:0000313" key="3">
    <source>
        <dbReference type="EMBL" id="RKD18340.1"/>
    </source>
</evidence>
<dbReference type="InterPro" id="IPR029058">
    <property type="entry name" value="AB_hydrolase_fold"/>
</dbReference>
<keyword evidence="1 3" id="KW-0378">Hydrolase</keyword>
<dbReference type="Proteomes" id="UP000283433">
    <property type="component" value="Unassembled WGS sequence"/>
</dbReference>
<dbReference type="InterPro" id="IPR050300">
    <property type="entry name" value="GDXG_lipolytic_enzyme"/>
</dbReference>
<name>A0A419S8V9_9SPHI</name>
<evidence type="ECO:0000256" key="1">
    <source>
        <dbReference type="ARBA" id="ARBA00022801"/>
    </source>
</evidence>
<dbReference type="PANTHER" id="PTHR48081">
    <property type="entry name" value="AB HYDROLASE SUPERFAMILY PROTEIN C4A8.06C"/>
    <property type="match status" value="1"/>
</dbReference>
<proteinExistence type="predicted"/>
<organism evidence="3 4">
    <name type="scientific">Pelobium manganitolerans</name>
    <dbReference type="NCBI Taxonomy" id="1842495"/>
    <lineage>
        <taxon>Bacteria</taxon>
        <taxon>Pseudomonadati</taxon>
        <taxon>Bacteroidota</taxon>
        <taxon>Sphingobacteriia</taxon>
        <taxon>Sphingobacteriales</taxon>
        <taxon>Sphingobacteriaceae</taxon>
        <taxon>Pelobium</taxon>
    </lineage>
</organism>
<keyword evidence="3" id="KW-0858">Xylan degradation</keyword>
<gene>
    <name evidence="3" type="ORF">BCY91_15405</name>
</gene>
<dbReference type="EMBL" id="MBTA01000005">
    <property type="protein sequence ID" value="RKD18340.1"/>
    <property type="molecule type" value="Genomic_DNA"/>
</dbReference>
<dbReference type="PANTHER" id="PTHR48081:SF6">
    <property type="entry name" value="PEPTIDASE S9 PROLYL OLIGOPEPTIDASE CATALYTIC DOMAIN-CONTAINING PROTEIN"/>
    <property type="match status" value="1"/>
</dbReference>
<dbReference type="Gene3D" id="3.40.50.1820">
    <property type="entry name" value="alpha/beta hydrolase"/>
    <property type="match status" value="1"/>
</dbReference>
<dbReference type="AlphaFoldDB" id="A0A419S8V9"/>
<evidence type="ECO:0000259" key="2">
    <source>
        <dbReference type="Pfam" id="PF20434"/>
    </source>
</evidence>
<dbReference type="Pfam" id="PF20434">
    <property type="entry name" value="BD-FAE"/>
    <property type="match status" value="1"/>
</dbReference>
<sequence length="293" mass="31785">MSILASTAFAQNVMDLYPGKIPNAVQAKDYAEQKTVSGNGRIGFSKVFKPELYMFFAEKPNGTAIIICPGGGYSHLAFSHEGIDVAKALNAQGITAFVLKYRLPSDQIMANKNIGPLQDAQQAIKTVRANAEKWKINPLRIGIMGFSAGGHLASTLSTHFADALIEDSEGISLRPDFSVLGYPVISMGQYTHKGSKTNLLGANASDTLIQKYSNELQINAQTPPAFLFHANDDKTVPVENSVDYMLALKNNGVPAEAHFYPAGGHGFGMNNPTTSEKWFDSMISWLHAIKMLD</sequence>
<dbReference type="GO" id="GO:0045493">
    <property type="term" value="P:xylan catabolic process"/>
    <property type="evidence" value="ECO:0007669"/>
    <property type="project" value="UniProtKB-KW"/>
</dbReference>
<dbReference type="GO" id="GO:0016798">
    <property type="term" value="F:hydrolase activity, acting on glycosyl bonds"/>
    <property type="evidence" value="ECO:0007669"/>
    <property type="project" value="UniProtKB-KW"/>
</dbReference>